<gene>
    <name evidence="3" type="ORF">C9374_005189</name>
</gene>
<feature type="compositionally biased region" description="Low complexity" evidence="1">
    <location>
        <begin position="352"/>
        <end position="363"/>
    </location>
</feature>
<feature type="compositionally biased region" description="Low complexity" evidence="1">
    <location>
        <begin position="255"/>
        <end position="286"/>
    </location>
</feature>
<dbReference type="RefSeq" id="XP_044548288.1">
    <property type="nucleotide sequence ID" value="XM_044694911.1"/>
</dbReference>
<protein>
    <submittedName>
        <fullName evidence="3">Uncharacterized protein</fullName>
    </submittedName>
</protein>
<keyword evidence="2" id="KW-0812">Transmembrane</keyword>
<sequence length="363" mass="40772">MFIFIPYFSSTARSPGSYLVVFGLASLISLIVVSILYSEAYSDLNALQTYQCHIQRQFITQRLCTVQDCTKAQQFNIRNFEPPRMYGGSDPTSTNLEMFKQRNEEQVTQLLQQQPSPTTCQSYTSLCYEAEWYVNYNGYYGGYSTIASGMVSTSPEQAAQVLELVSNRSVIPYNCYARASYSTFHWHQWQFPVLIPQDWLIGVIVTSVLTSLFMLMLVVYLGVCIYRRRRSSSSRRASSINDSEKQPLNIENGRKTPSSSASSGATKKKATTTTTRNVTSHATSTTLPRTQQQQIPATTNVMVSQPQQNTQYYNNTATTQIGNNNMDNGAIVYYNNNGGAVNNAQSSGANYQQQPQPQSMYQK</sequence>
<keyword evidence="2" id="KW-0472">Membrane</keyword>
<evidence type="ECO:0000256" key="1">
    <source>
        <dbReference type="SAM" id="MobiDB-lite"/>
    </source>
</evidence>
<comment type="caution">
    <text evidence="3">The sequence shown here is derived from an EMBL/GenBank/DDBJ whole genome shotgun (WGS) entry which is preliminary data.</text>
</comment>
<reference evidence="3 4" key="1">
    <citation type="journal article" date="2018" name="BMC Genomics">
        <title>The genome of Naegleria lovaniensis, the basis for a comparative approach to unravel pathogenicity factors of the human pathogenic amoeba N. fowleri.</title>
        <authorList>
            <person name="Liechti N."/>
            <person name="Schurch N."/>
            <person name="Bruggmann R."/>
            <person name="Wittwer M."/>
        </authorList>
    </citation>
    <scope>NUCLEOTIDE SEQUENCE [LARGE SCALE GENOMIC DNA]</scope>
    <source>
        <strain evidence="3 4">ATCC 30569</strain>
    </source>
</reference>
<dbReference type="EMBL" id="PYSW02000023">
    <property type="protein sequence ID" value="KAG2382609.1"/>
    <property type="molecule type" value="Genomic_DNA"/>
</dbReference>
<name>A0AA88KIA4_NAELO</name>
<evidence type="ECO:0000313" key="4">
    <source>
        <dbReference type="Proteomes" id="UP000816034"/>
    </source>
</evidence>
<feature type="compositionally biased region" description="Polar residues" evidence="1">
    <location>
        <begin position="287"/>
        <end position="297"/>
    </location>
</feature>
<proteinExistence type="predicted"/>
<keyword evidence="4" id="KW-1185">Reference proteome</keyword>
<dbReference type="GeneID" id="68097644"/>
<accession>A0AA88KIA4</accession>
<organism evidence="3 4">
    <name type="scientific">Naegleria lovaniensis</name>
    <name type="common">Amoeba</name>
    <dbReference type="NCBI Taxonomy" id="51637"/>
    <lineage>
        <taxon>Eukaryota</taxon>
        <taxon>Discoba</taxon>
        <taxon>Heterolobosea</taxon>
        <taxon>Tetramitia</taxon>
        <taxon>Eutetramitia</taxon>
        <taxon>Vahlkampfiidae</taxon>
        <taxon>Naegleria</taxon>
    </lineage>
</organism>
<dbReference type="Proteomes" id="UP000816034">
    <property type="component" value="Unassembled WGS sequence"/>
</dbReference>
<dbReference type="AlphaFoldDB" id="A0AA88KIA4"/>
<evidence type="ECO:0000256" key="2">
    <source>
        <dbReference type="SAM" id="Phobius"/>
    </source>
</evidence>
<evidence type="ECO:0000313" key="3">
    <source>
        <dbReference type="EMBL" id="KAG2382609.1"/>
    </source>
</evidence>
<feature type="transmembrane region" description="Helical" evidence="2">
    <location>
        <begin position="18"/>
        <end position="37"/>
    </location>
</feature>
<feature type="transmembrane region" description="Helical" evidence="2">
    <location>
        <begin position="199"/>
        <end position="226"/>
    </location>
</feature>
<feature type="region of interest" description="Disordered" evidence="1">
    <location>
        <begin position="344"/>
        <end position="363"/>
    </location>
</feature>
<keyword evidence="2" id="KW-1133">Transmembrane helix</keyword>
<feature type="region of interest" description="Disordered" evidence="1">
    <location>
        <begin position="234"/>
        <end position="297"/>
    </location>
</feature>